<gene>
    <name evidence="6" type="ORF">DC083_07665</name>
</gene>
<keyword evidence="3" id="KW-0238">DNA-binding</keyword>
<proteinExistence type="inferred from homology"/>
<dbReference type="PANTHER" id="PTHR30126">
    <property type="entry name" value="HTH-TYPE TRANSCRIPTIONAL REGULATOR"/>
    <property type="match status" value="1"/>
</dbReference>
<evidence type="ECO:0000259" key="5">
    <source>
        <dbReference type="PROSITE" id="PS50931"/>
    </source>
</evidence>
<feature type="domain" description="HTH lysR-type" evidence="5">
    <location>
        <begin position="3"/>
        <end position="60"/>
    </location>
</feature>
<reference evidence="7" key="1">
    <citation type="submission" date="2018-05" db="EMBL/GenBank/DDBJ databases">
        <title>Ignatzschineria dubaiensis sp. nov., isolated from necrotic foot tissues of dromedaries (Camelus dromedarius) and associated maggots in Dubai, United Arab Emirates.</title>
        <authorList>
            <person name="Tsang C.C."/>
            <person name="Tang J.Y.M."/>
            <person name="Fong J.Y.H."/>
            <person name="Kinne J."/>
            <person name="Lee H.H."/>
            <person name="Joseph M."/>
            <person name="Jose S."/>
            <person name="Schuster R.K."/>
            <person name="Tang Y."/>
            <person name="Sivakumar S."/>
            <person name="Chen J.H.K."/>
            <person name="Teng J.L.L."/>
            <person name="Lau S.K.P."/>
            <person name="Wernery U."/>
            <person name="Woo P.C.Y."/>
        </authorList>
    </citation>
    <scope>NUCLEOTIDE SEQUENCE [LARGE SCALE GENOMIC DNA]</scope>
    <source>
        <strain evidence="7">KCTC 22644</strain>
    </source>
</reference>
<evidence type="ECO:0000256" key="4">
    <source>
        <dbReference type="ARBA" id="ARBA00023163"/>
    </source>
</evidence>
<evidence type="ECO:0000256" key="1">
    <source>
        <dbReference type="ARBA" id="ARBA00009437"/>
    </source>
</evidence>
<dbReference type="PANTHER" id="PTHR30126:SF4">
    <property type="entry name" value="LYSR FAMILY TRANSCRIPTIONAL REGULATOR"/>
    <property type="match status" value="1"/>
</dbReference>
<dbReference type="InterPro" id="IPR005119">
    <property type="entry name" value="LysR_subst-bd"/>
</dbReference>
<dbReference type="InterPro" id="IPR036388">
    <property type="entry name" value="WH-like_DNA-bd_sf"/>
</dbReference>
<dbReference type="GO" id="GO:0003700">
    <property type="term" value="F:DNA-binding transcription factor activity"/>
    <property type="evidence" value="ECO:0007669"/>
    <property type="project" value="InterPro"/>
</dbReference>
<accession>A0A2U2AE81</accession>
<keyword evidence="4" id="KW-0804">Transcription</keyword>
<evidence type="ECO:0000256" key="2">
    <source>
        <dbReference type="ARBA" id="ARBA00023015"/>
    </source>
</evidence>
<comment type="similarity">
    <text evidence="1">Belongs to the LysR transcriptional regulatory family.</text>
</comment>
<dbReference type="InterPro" id="IPR036390">
    <property type="entry name" value="WH_DNA-bd_sf"/>
</dbReference>
<dbReference type="Pfam" id="PF03466">
    <property type="entry name" value="LysR_substrate"/>
    <property type="match status" value="1"/>
</dbReference>
<dbReference type="Gene3D" id="1.10.10.10">
    <property type="entry name" value="Winged helix-like DNA-binding domain superfamily/Winged helix DNA-binding domain"/>
    <property type="match status" value="1"/>
</dbReference>
<dbReference type="Pfam" id="PF00126">
    <property type="entry name" value="HTH_1"/>
    <property type="match status" value="1"/>
</dbReference>
<dbReference type="SUPFAM" id="SSF53850">
    <property type="entry name" value="Periplasmic binding protein-like II"/>
    <property type="match status" value="1"/>
</dbReference>
<comment type="caution">
    <text evidence="6">The sequence shown here is derived from an EMBL/GenBank/DDBJ whole genome shotgun (WGS) entry which is preliminary data.</text>
</comment>
<dbReference type="RefSeq" id="WP_109189618.1">
    <property type="nucleotide sequence ID" value="NZ_BMYA01000002.1"/>
</dbReference>
<protein>
    <submittedName>
        <fullName evidence="6">LysR family transcriptional regulator</fullName>
    </submittedName>
</protein>
<dbReference type="InterPro" id="IPR000847">
    <property type="entry name" value="LysR_HTH_N"/>
</dbReference>
<keyword evidence="7" id="KW-1185">Reference proteome</keyword>
<sequence>MRLTLEAIKVIETIAKTGSFTKAGELLYKAPSTISYTVSKIEEQMGLQFFERNGPHVTLTPIGQILLEEGKPLLTAVSDLESRLNKIAGGVEESIHIAVDEIFPITQILPLITQFQQSLVATPLTLSREVMMGAWEALLKFRADLVIAVGEGPSGGGYRTYPIGVVPFIFCVASDHPLTVIDRPLERNDLLAYPAIVLADSARYMPLRTAGLYEGQQRITVTTLADKIALQKAGMGHGFLPESMVQEAIKAGELVTLPVLEGHKEETLYLAWRTADEGLAQQWWREALADHWVR</sequence>
<dbReference type="OrthoDB" id="5293066at2"/>
<dbReference type="PROSITE" id="PS50931">
    <property type="entry name" value="HTH_LYSR"/>
    <property type="match status" value="1"/>
</dbReference>
<evidence type="ECO:0000313" key="7">
    <source>
        <dbReference type="Proteomes" id="UP000245020"/>
    </source>
</evidence>
<organism evidence="6 7">
    <name type="scientific">Ignatzschineria ureiclastica</name>
    <dbReference type="NCBI Taxonomy" id="472582"/>
    <lineage>
        <taxon>Bacteria</taxon>
        <taxon>Pseudomonadati</taxon>
        <taxon>Pseudomonadota</taxon>
        <taxon>Gammaproteobacteria</taxon>
        <taxon>Cardiobacteriales</taxon>
        <taxon>Ignatzschineriaceae</taxon>
        <taxon>Ignatzschineria</taxon>
    </lineage>
</organism>
<name>A0A2U2AE81_9GAMM</name>
<evidence type="ECO:0000313" key="6">
    <source>
        <dbReference type="EMBL" id="PWD80968.1"/>
    </source>
</evidence>
<dbReference type="GO" id="GO:0000976">
    <property type="term" value="F:transcription cis-regulatory region binding"/>
    <property type="evidence" value="ECO:0007669"/>
    <property type="project" value="TreeGrafter"/>
</dbReference>
<dbReference type="Proteomes" id="UP000245020">
    <property type="component" value="Unassembled WGS sequence"/>
</dbReference>
<keyword evidence="2" id="KW-0805">Transcription regulation</keyword>
<dbReference type="EMBL" id="QEWQ01000004">
    <property type="protein sequence ID" value="PWD80968.1"/>
    <property type="molecule type" value="Genomic_DNA"/>
</dbReference>
<dbReference type="Gene3D" id="3.40.190.290">
    <property type="match status" value="1"/>
</dbReference>
<dbReference type="AlphaFoldDB" id="A0A2U2AE81"/>
<dbReference type="SUPFAM" id="SSF46785">
    <property type="entry name" value="Winged helix' DNA-binding domain"/>
    <property type="match status" value="1"/>
</dbReference>
<evidence type="ECO:0000256" key="3">
    <source>
        <dbReference type="ARBA" id="ARBA00023125"/>
    </source>
</evidence>